<evidence type="ECO:0000313" key="2">
    <source>
        <dbReference type="EMBL" id="RRB13435.1"/>
    </source>
</evidence>
<dbReference type="RefSeq" id="WP_124907334.1">
    <property type="nucleotide sequence ID" value="NZ_RQJP01000003.1"/>
</dbReference>
<sequence length="182" mass="20417">MELSELQELVGQWYGTGHISTENRERLKQEYFRITETTDTGRCTRCDSFWSDVQMILRIHLKQNQMPVMAKVRKYLIADNDTIVMRGTNIHYINEGDESEYVKVFTDAVAEKILKDNPSMLGKSIIENPEYVGPAKPATAKVTPPAKPAAAPRTSAARSTKPIVPPADSKTDDENKDTTATE</sequence>
<reference evidence="2 3" key="1">
    <citation type="submission" date="2018-11" db="EMBL/GenBank/DDBJ databases">
        <authorList>
            <person name="Zhou Z."/>
            <person name="Wang G."/>
        </authorList>
    </citation>
    <scope>NUCLEOTIDE SEQUENCE [LARGE SCALE GENOMIC DNA]</scope>
    <source>
        <strain evidence="2 3">KCTC42998</strain>
    </source>
</reference>
<feature type="compositionally biased region" description="Basic and acidic residues" evidence="1">
    <location>
        <begin position="169"/>
        <end position="182"/>
    </location>
</feature>
<protein>
    <submittedName>
        <fullName evidence="2">Uncharacterized protein</fullName>
    </submittedName>
</protein>
<name>A0A3P1CJI8_9BACT</name>
<evidence type="ECO:0000313" key="3">
    <source>
        <dbReference type="Proteomes" id="UP000274271"/>
    </source>
</evidence>
<evidence type="ECO:0000256" key="1">
    <source>
        <dbReference type="SAM" id="MobiDB-lite"/>
    </source>
</evidence>
<accession>A0A3P1CJI8</accession>
<proteinExistence type="predicted"/>
<keyword evidence="3" id="KW-1185">Reference proteome</keyword>
<dbReference type="AlphaFoldDB" id="A0A3P1CJI8"/>
<dbReference type="EMBL" id="RQJP01000003">
    <property type="protein sequence ID" value="RRB13435.1"/>
    <property type="molecule type" value="Genomic_DNA"/>
</dbReference>
<dbReference type="OrthoDB" id="9900060at2"/>
<comment type="caution">
    <text evidence="2">The sequence shown here is derived from an EMBL/GenBank/DDBJ whole genome shotgun (WGS) entry which is preliminary data.</text>
</comment>
<feature type="region of interest" description="Disordered" evidence="1">
    <location>
        <begin position="134"/>
        <end position="182"/>
    </location>
</feature>
<dbReference type="Proteomes" id="UP000274271">
    <property type="component" value="Unassembled WGS sequence"/>
</dbReference>
<organism evidence="2 3">
    <name type="scientific">Larkinella knui</name>
    <dbReference type="NCBI Taxonomy" id="2025310"/>
    <lineage>
        <taxon>Bacteria</taxon>
        <taxon>Pseudomonadati</taxon>
        <taxon>Bacteroidota</taxon>
        <taxon>Cytophagia</taxon>
        <taxon>Cytophagales</taxon>
        <taxon>Spirosomataceae</taxon>
        <taxon>Larkinella</taxon>
    </lineage>
</organism>
<gene>
    <name evidence="2" type="ORF">EHT87_14255</name>
</gene>
<feature type="compositionally biased region" description="Low complexity" evidence="1">
    <location>
        <begin position="134"/>
        <end position="161"/>
    </location>
</feature>